<dbReference type="RefSeq" id="WP_176944068.1">
    <property type="nucleotide sequence ID" value="NZ_CP084916.1"/>
</dbReference>
<evidence type="ECO:0000256" key="1">
    <source>
        <dbReference type="ARBA" id="ARBA00022676"/>
    </source>
</evidence>
<dbReference type="Proteomes" id="UP000199481">
    <property type="component" value="Unassembled WGS sequence"/>
</dbReference>
<keyword evidence="5" id="KW-1185">Reference proteome</keyword>
<evidence type="ECO:0000313" key="5">
    <source>
        <dbReference type="Proteomes" id="UP000199481"/>
    </source>
</evidence>
<dbReference type="CDD" id="cd00761">
    <property type="entry name" value="Glyco_tranf_GTA_type"/>
    <property type="match status" value="1"/>
</dbReference>
<dbReference type="Pfam" id="PF00535">
    <property type="entry name" value="Glycos_transf_2"/>
    <property type="match status" value="1"/>
</dbReference>
<dbReference type="InterPro" id="IPR029044">
    <property type="entry name" value="Nucleotide-diphossugar_trans"/>
</dbReference>
<dbReference type="SUPFAM" id="SSF53448">
    <property type="entry name" value="Nucleotide-diphospho-sugar transferases"/>
    <property type="match status" value="1"/>
</dbReference>
<dbReference type="InterPro" id="IPR001173">
    <property type="entry name" value="Glyco_trans_2-like"/>
</dbReference>
<accession>A0A1H0YFS2</accession>
<dbReference type="PANTHER" id="PTHR22916">
    <property type="entry name" value="GLYCOSYLTRANSFERASE"/>
    <property type="match status" value="1"/>
</dbReference>
<keyword evidence="1" id="KW-0328">Glycosyltransferase</keyword>
<dbReference type="EMBL" id="FNJW01000008">
    <property type="protein sequence ID" value="SDQ14047.1"/>
    <property type="molecule type" value="Genomic_DNA"/>
</dbReference>
<evidence type="ECO:0000256" key="2">
    <source>
        <dbReference type="ARBA" id="ARBA00022679"/>
    </source>
</evidence>
<dbReference type="AlphaFoldDB" id="A0A1H0YFS2"/>
<organism evidence="4 5">
    <name type="scientific">Carnobacterium viridans</name>
    <dbReference type="NCBI Taxonomy" id="174587"/>
    <lineage>
        <taxon>Bacteria</taxon>
        <taxon>Bacillati</taxon>
        <taxon>Bacillota</taxon>
        <taxon>Bacilli</taxon>
        <taxon>Lactobacillales</taxon>
        <taxon>Carnobacteriaceae</taxon>
        <taxon>Carnobacterium</taxon>
    </lineage>
</organism>
<dbReference type="PANTHER" id="PTHR22916:SF51">
    <property type="entry name" value="GLYCOSYLTRANSFERASE EPSH-RELATED"/>
    <property type="match status" value="1"/>
</dbReference>
<evidence type="ECO:0000313" key="4">
    <source>
        <dbReference type="EMBL" id="SDQ14047.1"/>
    </source>
</evidence>
<feature type="domain" description="Glycosyltransferase 2-like" evidence="3">
    <location>
        <begin position="4"/>
        <end position="127"/>
    </location>
</feature>
<reference evidence="5" key="1">
    <citation type="submission" date="2016-10" db="EMBL/GenBank/DDBJ databases">
        <authorList>
            <person name="Varghese N."/>
            <person name="Submissions S."/>
        </authorList>
    </citation>
    <scope>NUCLEOTIDE SEQUENCE [LARGE SCALE GENOMIC DNA]</scope>
    <source>
        <strain evidence="5">MPL-11</strain>
    </source>
</reference>
<evidence type="ECO:0000259" key="3">
    <source>
        <dbReference type="Pfam" id="PF00535"/>
    </source>
</evidence>
<keyword evidence="2 4" id="KW-0808">Transferase</keyword>
<proteinExistence type="predicted"/>
<gene>
    <name evidence="4" type="ORF">SAMN04487752_0925</name>
</gene>
<dbReference type="Gene3D" id="3.90.550.10">
    <property type="entry name" value="Spore Coat Polysaccharide Biosynthesis Protein SpsA, Chain A"/>
    <property type="match status" value="1"/>
</dbReference>
<name>A0A1H0YFS2_9LACT</name>
<sequence>MKLSVIIPVYNVQDYIPKTLFSLLRQTNQQFEIIIVDDGSKDESCRIAESLLADAFFPKYQIIKKENGGVSSARNAGLKAAAGTYVFFLDGDDYVARDFVERVYVTIENQSPDVACWAYDKVDASGQITNTYFNDWSKELNQMTGVGALEEMLLHARLSIWNGSALYRKTLLVDNDIQYTEGCINGEDQEFTFKALSKSGKVVFINHVLSYYLQRDSSISFSYNPKRMDVVGALERSATYLRDNETVSEIVINALTQRSLLKEYVTNFFSCIEALKKNRTYSTKQAYVVVMTDIQERYPGLHSRVMNAFKKASGLRLSEKVKYQLFFYLPILYLNIITRKYEKKETI</sequence>
<dbReference type="GO" id="GO:0016757">
    <property type="term" value="F:glycosyltransferase activity"/>
    <property type="evidence" value="ECO:0007669"/>
    <property type="project" value="UniProtKB-KW"/>
</dbReference>
<protein>
    <submittedName>
        <fullName evidence="4">Glycosyl transferase family 2</fullName>
    </submittedName>
</protein>